<dbReference type="GO" id="GO:0016740">
    <property type="term" value="F:transferase activity"/>
    <property type="evidence" value="ECO:0007669"/>
    <property type="project" value="UniProtKB-KW"/>
</dbReference>
<dbReference type="Proteomes" id="UP000219335">
    <property type="component" value="Unassembled WGS sequence"/>
</dbReference>
<dbReference type="EMBL" id="FNLN01000015">
    <property type="protein sequence ID" value="SDT98964.1"/>
    <property type="molecule type" value="Genomic_DNA"/>
</dbReference>
<evidence type="ECO:0000313" key="9">
    <source>
        <dbReference type="Proteomes" id="UP000219335"/>
    </source>
</evidence>
<reference evidence="3 10" key="4">
    <citation type="submission" date="2018-04" db="EMBL/GenBank/DDBJ databases">
        <title>Active sludge and wastewater microbial communities from Klosterneuburg, Austria.</title>
        <authorList>
            <person name="Wagner M."/>
        </authorList>
    </citation>
    <scope>NUCLEOTIDE SEQUENCE [LARGE SCALE GENOMIC DNA]</scope>
    <source>
        <strain evidence="3 10">Nm4</strain>
    </source>
</reference>
<dbReference type="AlphaFoldDB" id="A0A0S3AK42"/>
<dbReference type="SUPFAM" id="SSF52821">
    <property type="entry name" value="Rhodanese/Cell cycle control phosphatase"/>
    <property type="match status" value="1"/>
</dbReference>
<protein>
    <submittedName>
        <fullName evidence="3">Rhodanese-related sulfurtransferase</fullName>
    </submittedName>
</protein>
<dbReference type="PANTHER" id="PTHR43031">
    <property type="entry name" value="FAD-DEPENDENT OXIDOREDUCTASE"/>
    <property type="match status" value="1"/>
</dbReference>
<dbReference type="Pfam" id="PF00581">
    <property type="entry name" value="Rhodanese"/>
    <property type="match status" value="1"/>
</dbReference>
<evidence type="ECO:0000313" key="10">
    <source>
        <dbReference type="Proteomes" id="UP000244110"/>
    </source>
</evidence>
<dbReference type="Proteomes" id="UP000244110">
    <property type="component" value="Unassembled WGS sequence"/>
</dbReference>
<proteinExistence type="predicted"/>
<sequence length="144" mass="16368">MELSLFQDHFLLRLENLLFVITAVVSGSLLLWPMFTQRGIKEVDTRAAVQLINYQDALVLDVRDDSEYTAGHLPNSKHIPAEKIAERWTEIQKFKEKPIIVIYRGGIRSNNPSLVLRKNGFAQVINLMGGIDAWKRAGLPIAKR</sequence>
<dbReference type="Proteomes" id="UP000181998">
    <property type="component" value="Unassembled WGS sequence"/>
</dbReference>
<evidence type="ECO:0000313" key="4">
    <source>
        <dbReference type="EMBL" id="SDT98964.1"/>
    </source>
</evidence>
<evidence type="ECO:0000313" key="7">
    <source>
        <dbReference type="Proteomes" id="UP000181998"/>
    </source>
</evidence>
<feature type="transmembrane region" description="Helical" evidence="1">
    <location>
        <begin position="12"/>
        <end position="32"/>
    </location>
</feature>
<evidence type="ECO:0000259" key="2">
    <source>
        <dbReference type="PROSITE" id="PS50206"/>
    </source>
</evidence>
<dbReference type="OrthoDB" id="1445766at2"/>
<dbReference type="STRING" id="44577.ATY38_09955"/>
<evidence type="ECO:0000313" key="5">
    <source>
        <dbReference type="EMBL" id="SEQ44894.1"/>
    </source>
</evidence>
<reference evidence="8" key="2">
    <citation type="submission" date="2016-10" db="EMBL/GenBank/DDBJ databases">
        <authorList>
            <person name="Varghese N."/>
            <person name="Submissions S."/>
        </authorList>
    </citation>
    <scope>NUCLEOTIDE SEQUENCE [LARGE SCALE GENOMIC DNA]</scope>
    <source>
        <strain evidence="8">Nm10</strain>
    </source>
</reference>
<organism evidence="3 10">
    <name type="scientific">Nitrosomonas ureae</name>
    <dbReference type="NCBI Taxonomy" id="44577"/>
    <lineage>
        <taxon>Bacteria</taxon>
        <taxon>Pseudomonadati</taxon>
        <taxon>Pseudomonadota</taxon>
        <taxon>Betaproteobacteria</taxon>
        <taxon>Nitrosomonadales</taxon>
        <taxon>Nitrosomonadaceae</taxon>
        <taxon>Nitrosomonas</taxon>
    </lineage>
</organism>
<keyword evidence="1" id="KW-1133">Transmembrane helix</keyword>
<dbReference type="EMBL" id="FOFX01000055">
    <property type="protein sequence ID" value="SEQ44894.1"/>
    <property type="molecule type" value="Genomic_DNA"/>
</dbReference>
<keyword evidence="1" id="KW-0472">Membrane</keyword>
<dbReference type="PANTHER" id="PTHR43031:SF18">
    <property type="entry name" value="RHODANESE-RELATED SULFURTRANSFERASES"/>
    <property type="match status" value="1"/>
</dbReference>
<dbReference type="InterPro" id="IPR036873">
    <property type="entry name" value="Rhodanese-like_dom_sf"/>
</dbReference>
<dbReference type="EMBL" id="OCMU01000002">
    <property type="protein sequence ID" value="SOD20973.1"/>
    <property type="molecule type" value="Genomic_DNA"/>
</dbReference>
<dbReference type="KEGG" id="nur:ATY38_09955"/>
<dbReference type="SMART" id="SM00450">
    <property type="entry name" value="RHOD"/>
    <property type="match status" value="1"/>
</dbReference>
<evidence type="ECO:0000256" key="1">
    <source>
        <dbReference type="SAM" id="Phobius"/>
    </source>
</evidence>
<keyword evidence="8" id="KW-1185">Reference proteome</keyword>
<gene>
    <name evidence="3" type="ORF">C8R28_10518</name>
    <name evidence="4" type="ORF">SAMN05216406_11555</name>
    <name evidence="5" type="ORF">SAMN05421510_10557</name>
    <name evidence="6" type="ORF">SAMN06297164_3052</name>
</gene>
<dbReference type="PROSITE" id="PS50206">
    <property type="entry name" value="RHODANESE_3"/>
    <property type="match status" value="1"/>
</dbReference>
<reference evidence="6 9" key="3">
    <citation type="submission" date="2017-09" db="EMBL/GenBank/DDBJ databases">
        <authorList>
            <person name="Ehlers B."/>
            <person name="Leendertz F.H."/>
        </authorList>
    </citation>
    <scope>NUCLEOTIDE SEQUENCE [LARGE SCALE GENOMIC DNA]</scope>
    <source>
        <strain evidence="6 9">Nm42</strain>
    </source>
</reference>
<dbReference type="RefSeq" id="WP_062559170.1">
    <property type="nucleotide sequence ID" value="NZ_CP013341.1"/>
</dbReference>
<dbReference type="EMBL" id="QAOL01000051">
    <property type="protein sequence ID" value="PTQ79379.1"/>
    <property type="molecule type" value="Genomic_DNA"/>
</dbReference>
<dbReference type="Proteomes" id="UP000182882">
    <property type="component" value="Unassembled WGS sequence"/>
</dbReference>
<accession>A0A0S3AK42</accession>
<name>A0A0S3AK42_9PROT</name>
<reference evidence="4 7" key="1">
    <citation type="submission" date="2016-10" db="EMBL/GenBank/DDBJ databases">
        <authorList>
            <person name="de Groot N.N."/>
        </authorList>
    </citation>
    <scope>NUCLEOTIDE SEQUENCE [LARGE SCALE GENOMIC DNA]</scope>
    <source>
        <strain evidence="4">Nm10</strain>
        <strain evidence="5 7">Nm9</strain>
    </source>
</reference>
<feature type="domain" description="Rhodanese" evidence="2">
    <location>
        <begin position="53"/>
        <end position="143"/>
    </location>
</feature>
<dbReference type="CDD" id="cd00158">
    <property type="entry name" value="RHOD"/>
    <property type="match status" value="1"/>
</dbReference>
<keyword evidence="1" id="KW-0812">Transmembrane</keyword>
<dbReference type="InterPro" id="IPR050229">
    <property type="entry name" value="GlpE_sulfurtransferase"/>
</dbReference>
<evidence type="ECO:0000313" key="3">
    <source>
        <dbReference type="EMBL" id="PTQ79379.1"/>
    </source>
</evidence>
<keyword evidence="3" id="KW-0808">Transferase</keyword>
<dbReference type="Gene3D" id="3.40.250.10">
    <property type="entry name" value="Rhodanese-like domain"/>
    <property type="match status" value="1"/>
</dbReference>
<evidence type="ECO:0000313" key="6">
    <source>
        <dbReference type="EMBL" id="SOD20973.1"/>
    </source>
</evidence>
<evidence type="ECO:0000313" key="8">
    <source>
        <dbReference type="Proteomes" id="UP000182882"/>
    </source>
</evidence>
<dbReference type="InterPro" id="IPR001763">
    <property type="entry name" value="Rhodanese-like_dom"/>
</dbReference>